<dbReference type="InterPro" id="IPR041583">
    <property type="entry name" value="TetR_C_31"/>
</dbReference>
<dbReference type="Gene3D" id="1.10.357.10">
    <property type="entry name" value="Tetracycline Repressor, domain 2"/>
    <property type="match status" value="1"/>
</dbReference>
<proteinExistence type="predicted"/>
<evidence type="ECO:0000259" key="3">
    <source>
        <dbReference type="PROSITE" id="PS50977"/>
    </source>
</evidence>
<organism evidence="4 5">
    <name type="scientific">Nocardiopsis composta</name>
    <dbReference type="NCBI Taxonomy" id="157465"/>
    <lineage>
        <taxon>Bacteria</taxon>
        <taxon>Bacillati</taxon>
        <taxon>Actinomycetota</taxon>
        <taxon>Actinomycetes</taxon>
        <taxon>Streptosporangiales</taxon>
        <taxon>Nocardiopsidaceae</taxon>
        <taxon>Nocardiopsis</taxon>
    </lineage>
</organism>
<feature type="DNA-binding region" description="H-T-H motif" evidence="2">
    <location>
        <begin position="36"/>
        <end position="55"/>
    </location>
</feature>
<keyword evidence="5" id="KW-1185">Reference proteome</keyword>
<dbReference type="AlphaFoldDB" id="A0A7W8QS66"/>
<dbReference type="RefSeq" id="WP_184398573.1">
    <property type="nucleotide sequence ID" value="NZ_BAAAJD010000151.1"/>
</dbReference>
<dbReference type="Proteomes" id="UP000572635">
    <property type="component" value="Unassembled WGS sequence"/>
</dbReference>
<evidence type="ECO:0000313" key="4">
    <source>
        <dbReference type="EMBL" id="MBB5435635.1"/>
    </source>
</evidence>
<comment type="caution">
    <text evidence="4">The sequence shown here is derived from an EMBL/GenBank/DDBJ whole genome shotgun (WGS) entry which is preliminary data.</text>
</comment>
<reference evidence="4 5" key="1">
    <citation type="submission" date="2020-08" db="EMBL/GenBank/DDBJ databases">
        <title>Sequencing the genomes of 1000 actinobacteria strains.</title>
        <authorList>
            <person name="Klenk H.-P."/>
        </authorList>
    </citation>
    <scope>NUCLEOTIDE SEQUENCE [LARGE SCALE GENOMIC DNA]</scope>
    <source>
        <strain evidence="4 5">DSM 44551</strain>
    </source>
</reference>
<name>A0A7W8QS66_9ACTN</name>
<gene>
    <name evidence="4" type="ORF">HDA36_005783</name>
</gene>
<dbReference type="Pfam" id="PF17940">
    <property type="entry name" value="TetR_C_31"/>
    <property type="match status" value="1"/>
</dbReference>
<evidence type="ECO:0000256" key="1">
    <source>
        <dbReference type="ARBA" id="ARBA00023125"/>
    </source>
</evidence>
<keyword evidence="1 2" id="KW-0238">DNA-binding</keyword>
<evidence type="ECO:0000313" key="5">
    <source>
        <dbReference type="Proteomes" id="UP000572635"/>
    </source>
</evidence>
<feature type="domain" description="HTH tetR-type" evidence="3">
    <location>
        <begin position="13"/>
        <end position="73"/>
    </location>
</feature>
<sequence>MGEAVDGRRARGERRRAELVAATLRVVARDGAAKVTHRAVAKEACAPPSSAVYYFATLDDLLVAALTEATEDYVRRLREALHGGAEPVAALGGVLADGCRPGGGRERVLAEFELSLLAARRPSLRPVVRRWNDLVADVARRYTADPVAVRAAVAAANGLSMEAVLAEEGVSEKEMTAVLRHVLGTGAPAAEAPDAD</sequence>
<dbReference type="PROSITE" id="PS50977">
    <property type="entry name" value="HTH_TETR_2"/>
    <property type="match status" value="1"/>
</dbReference>
<dbReference type="InterPro" id="IPR009057">
    <property type="entry name" value="Homeodomain-like_sf"/>
</dbReference>
<dbReference type="EMBL" id="JACHDB010000002">
    <property type="protein sequence ID" value="MBB5435635.1"/>
    <property type="molecule type" value="Genomic_DNA"/>
</dbReference>
<dbReference type="InterPro" id="IPR001647">
    <property type="entry name" value="HTH_TetR"/>
</dbReference>
<accession>A0A7W8QS66</accession>
<evidence type="ECO:0000256" key="2">
    <source>
        <dbReference type="PROSITE-ProRule" id="PRU00335"/>
    </source>
</evidence>
<dbReference type="GO" id="GO:0003677">
    <property type="term" value="F:DNA binding"/>
    <property type="evidence" value="ECO:0007669"/>
    <property type="project" value="UniProtKB-UniRule"/>
</dbReference>
<dbReference type="SUPFAM" id="SSF46689">
    <property type="entry name" value="Homeodomain-like"/>
    <property type="match status" value="1"/>
</dbReference>
<protein>
    <submittedName>
        <fullName evidence="4">DNA-binding transcriptional regulator YbjK</fullName>
    </submittedName>
</protein>